<gene>
    <name evidence="1" type="ORF">rCG_48752</name>
</gene>
<protein>
    <submittedName>
        <fullName evidence="1">RCG48752</fullName>
    </submittedName>
</protein>
<accession>A6IGR2</accession>
<name>A6IGR2_RAT</name>
<dbReference type="AlphaFoldDB" id="A6IGR2"/>
<proteinExistence type="predicted"/>
<sequence length="24" mass="2634">MTSAPTSVIRSLRSALQAFSVRRV</sequence>
<reference evidence="1 2" key="1">
    <citation type="submission" date="2005-09" db="EMBL/GenBank/DDBJ databases">
        <authorList>
            <person name="Mural R.J."/>
            <person name="Li P.W."/>
            <person name="Adams M.D."/>
            <person name="Amanatides P.G."/>
            <person name="Baden-Tillson H."/>
            <person name="Barnstead M."/>
            <person name="Chin S.H."/>
            <person name="Dew I."/>
            <person name="Evans C.A."/>
            <person name="Ferriera S."/>
            <person name="Flanigan M."/>
            <person name="Fosler C."/>
            <person name="Glodek A."/>
            <person name="Gu Z."/>
            <person name="Holt R.A."/>
            <person name="Jennings D."/>
            <person name="Kraft C.L."/>
            <person name="Lu F."/>
            <person name="Nguyen T."/>
            <person name="Nusskern D.R."/>
            <person name="Pfannkoch C.M."/>
            <person name="Sitter C."/>
            <person name="Sutton G.G."/>
            <person name="Venter J.C."/>
            <person name="Wang Z."/>
            <person name="Woodage T."/>
            <person name="Zheng X.H."/>
            <person name="Zhong F."/>
        </authorList>
    </citation>
    <scope>NUCLEOTIDE SEQUENCE [LARGE SCALE GENOMIC DNA]</scope>
    <source>
        <strain>BN</strain>
        <strain evidence="2">Sprague-Dawley</strain>
    </source>
</reference>
<dbReference type="EMBL" id="CH473960">
    <property type="protein sequence ID" value="EDM16636.1"/>
    <property type="molecule type" value="Genomic_DNA"/>
</dbReference>
<dbReference type="Proteomes" id="UP000234681">
    <property type="component" value="Chromosome 7"/>
</dbReference>
<organism evidence="1 2">
    <name type="scientific">Rattus norvegicus</name>
    <name type="common">Rat</name>
    <dbReference type="NCBI Taxonomy" id="10116"/>
    <lineage>
        <taxon>Eukaryota</taxon>
        <taxon>Metazoa</taxon>
        <taxon>Chordata</taxon>
        <taxon>Craniata</taxon>
        <taxon>Vertebrata</taxon>
        <taxon>Euteleostomi</taxon>
        <taxon>Mammalia</taxon>
        <taxon>Eutheria</taxon>
        <taxon>Euarchontoglires</taxon>
        <taxon>Glires</taxon>
        <taxon>Rodentia</taxon>
        <taxon>Myomorpha</taxon>
        <taxon>Muroidea</taxon>
        <taxon>Muridae</taxon>
        <taxon>Murinae</taxon>
        <taxon>Rattus</taxon>
    </lineage>
</organism>
<evidence type="ECO:0000313" key="2">
    <source>
        <dbReference type="Proteomes" id="UP000234681"/>
    </source>
</evidence>
<evidence type="ECO:0000313" key="1">
    <source>
        <dbReference type="EMBL" id="EDM16636.1"/>
    </source>
</evidence>